<keyword evidence="3" id="KW-1185">Reference proteome</keyword>
<dbReference type="KEGG" id="dtx:ATSB10_17640"/>
<organism evidence="2 3">
    <name type="scientific">Dyella thiooxydans</name>
    <dbReference type="NCBI Taxonomy" id="445710"/>
    <lineage>
        <taxon>Bacteria</taxon>
        <taxon>Pseudomonadati</taxon>
        <taxon>Pseudomonadota</taxon>
        <taxon>Gammaproteobacteria</taxon>
        <taxon>Lysobacterales</taxon>
        <taxon>Rhodanobacteraceae</taxon>
        <taxon>Dyella</taxon>
    </lineage>
</organism>
<accession>A0A160N1J2</accession>
<protein>
    <submittedName>
        <fullName evidence="2">Uncharacterized protein</fullName>
    </submittedName>
</protein>
<dbReference type="EMBL" id="CP014841">
    <property type="protein sequence ID" value="AND69218.1"/>
    <property type="molecule type" value="Genomic_DNA"/>
</dbReference>
<dbReference type="AlphaFoldDB" id="A0A160N1J2"/>
<evidence type="ECO:0000313" key="3">
    <source>
        <dbReference type="Proteomes" id="UP000077255"/>
    </source>
</evidence>
<name>A0A160N1J2_9GAMM</name>
<dbReference type="PATRIC" id="fig|445710.3.peg.1759"/>
<evidence type="ECO:0000313" key="2">
    <source>
        <dbReference type="EMBL" id="AND69218.1"/>
    </source>
</evidence>
<dbReference type="RefSeq" id="WP_063672113.1">
    <property type="nucleotide sequence ID" value="NZ_CP014841.1"/>
</dbReference>
<reference evidence="2 3" key="1">
    <citation type="submission" date="2016-02" db="EMBL/GenBank/DDBJ databases">
        <title>Complete genome sequencing and analysis of ATSB10, Dyella thiooxydans isolated from rhizosphere soil of sunflower (Helianthus annuus L.).</title>
        <authorList>
            <person name="Lee Y."/>
            <person name="Hwangbo K."/>
            <person name="Chung H."/>
            <person name="Yoo J."/>
            <person name="Kim K.Y."/>
            <person name="Sa T.M."/>
            <person name="Um Y."/>
            <person name="Madhaiyan M."/>
        </authorList>
    </citation>
    <scope>NUCLEOTIDE SEQUENCE [LARGE SCALE GENOMIC DNA]</scope>
    <source>
        <strain evidence="2 3">ATSB10</strain>
    </source>
</reference>
<proteinExistence type="predicted"/>
<dbReference type="Proteomes" id="UP000077255">
    <property type="component" value="Chromosome"/>
</dbReference>
<gene>
    <name evidence="2" type="ORF">ATSB10_17640</name>
</gene>
<feature type="chain" id="PRO_5007817620" evidence="1">
    <location>
        <begin position="21"/>
        <end position="112"/>
    </location>
</feature>
<feature type="signal peptide" evidence="1">
    <location>
        <begin position="1"/>
        <end position="20"/>
    </location>
</feature>
<evidence type="ECO:0000256" key="1">
    <source>
        <dbReference type="SAM" id="SignalP"/>
    </source>
</evidence>
<sequence>MSKTLIALLFAVPFAAPVAATQYLRVVNAAASPIVAVEAAPIGTSAWGQLSLADRPVHPGRQLGVALDGSRRCRYDLRVVYADGREVLAPAFNLCRHPHAGPATLRVGAGKA</sequence>
<keyword evidence="1" id="KW-0732">Signal</keyword>
<dbReference type="OrthoDB" id="5959117at2"/>